<dbReference type="GO" id="GO:0031640">
    <property type="term" value="P:killing of cells of another organism"/>
    <property type="evidence" value="ECO:0007669"/>
    <property type="project" value="InterPro"/>
</dbReference>
<dbReference type="PROSITE" id="PS00276">
    <property type="entry name" value="CHANNEL_COLICIN"/>
    <property type="match status" value="1"/>
</dbReference>
<accession>A0AAD9LV94</accession>
<comment type="caution">
    <text evidence="2">The sequence shown here is derived from an EMBL/GenBank/DDBJ whole genome shotgun (WGS) entry which is preliminary data.</text>
</comment>
<reference evidence="2" key="1">
    <citation type="submission" date="2021-06" db="EMBL/GenBank/DDBJ databases">
        <title>Comparative genomics, transcriptomics and evolutionary studies reveal genomic signatures of adaptation to plant cell wall in hemibiotrophic fungi.</title>
        <authorList>
            <consortium name="DOE Joint Genome Institute"/>
            <person name="Baroncelli R."/>
            <person name="Diaz J.F."/>
            <person name="Benocci T."/>
            <person name="Peng M."/>
            <person name="Battaglia E."/>
            <person name="Haridas S."/>
            <person name="Andreopoulos W."/>
            <person name="Labutti K."/>
            <person name="Pangilinan J."/>
            <person name="Floch G.L."/>
            <person name="Makela M.R."/>
            <person name="Henrissat B."/>
            <person name="Grigoriev I.V."/>
            <person name="Crouch J.A."/>
            <person name="De Vries R.P."/>
            <person name="Sukno S.A."/>
            <person name="Thon M.R."/>
        </authorList>
    </citation>
    <scope>NUCLEOTIDE SEQUENCE</scope>
    <source>
        <strain evidence="2">MAFF235873</strain>
    </source>
</reference>
<sequence length="144" mass="15659">MRDVGDLAASNRSQYAAAYVALKVVALEVPGVAVAVAVAKVKAATFHFNDMPRHSHKAYHVLHHVVFSLVTRTITHPGIEATSTTLVPGNSRPTAAGASFTSGWHPLFIAIEDGDNQIPNCKSYFFKIIVNKNTSYKVKKKEKV</sequence>
<name>A0AAD9LV94_9PEZI</name>
<evidence type="ECO:0000313" key="3">
    <source>
        <dbReference type="Proteomes" id="UP001232148"/>
    </source>
</evidence>
<dbReference type="GO" id="GO:0050829">
    <property type="term" value="P:defense response to Gram-negative bacterium"/>
    <property type="evidence" value="ECO:0007669"/>
    <property type="project" value="InterPro"/>
</dbReference>
<evidence type="ECO:0000313" key="2">
    <source>
        <dbReference type="EMBL" id="KAK2023456.1"/>
    </source>
</evidence>
<dbReference type="GO" id="GO:0016020">
    <property type="term" value="C:membrane"/>
    <property type="evidence" value="ECO:0007669"/>
    <property type="project" value="InterPro"/>
</dbReference>
<keyword evidence="3" id="KW-1185">Reference proteome</keyword>
<dbReference type="Proteomes" id="UP001232148">
    <property type="component" value="Unassembled WGS sequence"/>
</dbReference>
<evidence type="ECO:0000259" key="1">
    <source>
        <dbReference type="PROSITE" id="PS00276"/>
    </source>
</evidence>
<dbReference type="GO" id="GO:0140911">
    <property type="term" value="F:pore-forming activity"/>
    <property type="evidence" value="ECO:0007669"/>
    <property type="project" value="InterPro"/>
</dbReference>
<gene>
    <name evidence="2" type="ORF">LX32DRAFT_656960</name>
</gene>
<organism evidence="2 3">
    <name type="scientific">Colletotrichum zoysiae</name>
    <dbReference type="NCBI Taxonomy" id="1216348"/>
    <lineage>
        <taxon>Eukaryota</taxon>
        <taxon>Fungi</taxon>
        <taxon>Dikarya</taxon>
        <taxon>Ascomycota</taxon>
        <taxon>Pezizomycotina</taxon>
        <taxon>Sordariomycetes</taxon>
        <taxon>Hypocreomycetidae</taxon>
        <taxon>Glomerellales</taxon>
        <taxon>Glomerellaceae</taxon>
        <taxon>Colletotrichum</taxon>
        <taxon>Colletotrichum graminicola species complex</taxon>
    </lineage>
</organism>
<dbReference type="EMBL" id="MU842999">
    <property type="protein sequence ID" value="KAK2023456.1"/>
    <property type="molecule type" value="Genomic_DNA"/>
</dbReference>
<dbReference type="InterPro" id="IPR000293">
    <property type="entry name" value="Channel_colicin_C"/>
</dbReference>
<dbReference type="AlphaFoldDB" id="A0AAD9LV94"/>
<protein>
    <recommendedName>
        <fullName evidence="1">Channel forming colicins domain-containing protein</fullName>
    </recommendedName>
</protein>
<proteinExistence type="predicted"/>
<feature type="domain" description="Channel forming colicins" evidence="1">
    <location>
        <begin position="101"/>
        <end position="112"/>
    </location>
</feature>